<dbReference type="GO" id="GO:0008409">
    <property type="term" value="F:5'-3' exonuclease activity"/>
    <property type="evidence" value="ECO:0007669"/>
    <property type="project" value="InterPro"/>
</dbReference>
<evidence type="ECO:0000256" key="2">
    <source>
        <dbReference type="ARBA" id="ARBA00019841"/>
    </source>
</evidence>
<gene>
    <name evidence="11" type="primary">recJ</name>
    <name evidence="10" type="ORF">AZE34_10500</name>
    <name evidence="11" type="ORF">J7T32_000520</name>
</gene>
<dbReference type="GO" id="GO:0003676">
    <property type="term" value="F:nucleic acid binding"/>
    <property type="evidence" value="ECO:0007669"/>
    <property type="project" value="InterPro"/>
</dbReference>
<dbReference type="PANTHER" id="PTHR30255:SF2">
    <property type="entry name" value="SINGLE-STRANDED-DNA-SPECIFIC EXONUCLEASE RECJ"/>
    <property type="match status" value="1"/>
</dbReference>
<dbReference type="SUPFAM" id="SSF64182">
    <property type="entry name" value="DHH phosphoesterases"/>
    <property type="match status" value="1"/>
</dbReference>
<dbReference type="Gene3D" id="3.90.1640.30">
    <property type="match status" value="1"/>
</dbReference>
<dbReference type="Gene3D" id="3.10.310.30">
    <property type="match status" value="1"/>
</dbReference>
<feature type="domain" description="Single-stranded-DNA-specific exonuclease RecJ C-terminal" evidence="8">
    <location>
        <begin position="563"/>
        <end position="752"/>
    </location>
</feature>
<dbReference type="InterPro" id="IPR001667">
    <property type="entry name" value="DDH_dom"/>
</dbReference>
<evidence type="ECO:0000313" key="11">
    <source>
        <dbReference type="EMBL" id="MCM5671248.1"/>
    </source>
</evidence>
<dbReference type="AlphaFoldDB" id="A0A3S7GY50"/>
<dbReference type="InterPro" id="IPR041122">
    <property type="entry name" value="RecJ_OB"/>
</dbReference>
<organism evidence="10">
    <name type="scientific">Staphylococcus hominis</name>
    <dbReference type="NCBI Taxonomy" id="1290"/>
    <lineage>
        <taxon>Bacteria</taxon>
        <taxon>Bacillati</taxon>
        <taxon>Bacillota</taxon>
        <taxon>Bacilli</taxon>
        <taxon>Bacillales</taxon>
        <taxon>Staphylococcaceae</taxon>
        <taxon>Staphylococcus</taxon>
    </lineage>
</organism>
<dbReference type="GO" id="GO:0006281">
    <property type="term" value="P:DNA repair"/>
    <property type="evidence" value="ECO:0007669"/>
    <property type="project" value="InterPro"/>
</dbReference>
<sequence length="757" mass="86192">MIQSKYKWLYEAPKQDISSEIIKEFNLSSIVRKILESKSITQYDEINTLINGTNKKHDSWLMSDMRKAVDRINLAIDKHERILVYGDYDADGVTSTTILVQTLQKLGAEVGWYIPNRFSEGYGPNKYAFQNAYDEGVSLIITVDNGIQGHEEIEMVQALGVDVIVTDHHEIGRTLPKAYAIIHPMHPEFEYPFKYLCGAGVAYKLSQCLIDHPPEYFIALATIGTIADLVSLTDENRTIVQEGLKYLNQSCPFQIQSLLNQAGFNDEIDEETIGFIIGPRLNAVGRLEDASLAAELLMAEDSEEANFLAEQVEAFNIERKDIVAQITEEALLMANEKVENGDKFLLLAKEGWHEGVLGIVASKIVETYALPTLILNIDLEQHHAKGSARSIEQVSMFEILSAHQDLISKFGGHHMAAGMTMEIDNIDALSKGLNEWMVQLSKHTSLEPTKYITTKLSEDDITVSNIHDIKILKPFGTDFEKPLFELDDTEVNDVKAIGKDKNHLKLVTGQAKLQHLFWKNGDLMTQIELGQPVNIIGHLQINEWNNNQTPQMIIQDLATQNEQILDYRSKRKQLNIDTSSNNVAFVIHSKKEKLGENYFHYGETIDSSYNTIVFRDLPTDLDSVTQSLKHLEYSQLYLVLHHQHSIYFEGLPSAHLFKQSYRALFTKKEMNLEKEGLQLCQYLNIKPNTLKFILKVFLDLSFIYEENGIIKINDNPSKQSIESSQVYKSRQSRIEVEKLMLYDDFSHLKNWIKAQKA</sequence>
<dbReference type="RefSeq" id="WP_017176164.1">
    <property type="nucleotide sequence ID" value="NZ_CP014567.1"/>
</dbReference>
<keyword evidence="5 10" id="KW-0269">Exonuclease</keyword>
<dbReference type="GO" id="GO:0006310">
    <property type="term" value="P:DNA recombination"/>
    <property type="evidence" value="ECO:0007669"/>
    <property type="project" value="InterPro"/>
</dbReference>
<dbReference type="PANTHER" id="PTHR30255">
    <property type="entry name" value="SINGLE-STRANDED-DNA-SPECIFIC EXONUCLEASE RECJ"/>
    <property type="match status" value="1"/>
</dbReference>
<dbReference type="EMBL" id="CP014567">
    <property type="protein sequence ID" value="AVI07150.1"/>
    <property type="molecule type" value="Genomic_DNA"/>
</dbReference>
<proteinExistence type="inferred from homology"/>
<evidence type="ECO:0000313" key="12">
    <source>
        <dbReference type="Proteomes" id="UP000665944"/>
    </source>
</evidence>
<dbReference type="Pfam" id="PF02272">
    <property type="entry name" value="DHHA1"/>
    <property type="match status" value="1"/>
</dbReference>
<keyword evidence="4" id="KW-0378">Hydrolase</keyword>
<evidence type="ECO:0000259" key="9">
    <source>
        <dbReference type="Pfam" id="PF17768"/>
    </source>
</evidence>
<evidence type="ECO:0000259" key="7">
    <source>
        <dbReference type="Pfam" id="PF02272"/>
    </source>
</evidence>
<dbReference type="InterPro" id="IPR038763">
    <property type="entry name" value="DHH_sf"/>
</dbReference>
<accession>A0A3S7GY50</accession>
<evidence type="ECO:0000256" key="3">
    <source>
        <dbReference type="ARBA" id="ARBA00022722"/>
    </source>
</evidence>
<evidence type="ECO:0000256" key="5">
    <source>
        <dbReference type="ARBA" id="ARBA00022839"/>
    </source>
</evidence>
<dbReference type="Pfam" id="PF17768">
    <property type="entry name" value="RecJ_OB"/>
    <property type="match status" value="1"/>
</dbReference>
<reference evidence="11 12" key="2">
    <citation type="submission" date="2022-06" db="EMBL/GenBank/DDBJ databases">
        <title>Staphylococcus hominis ShoR14 genome sequence.</title>
        <authorList>
            <person name="Yeo C.C."/>
            <person name="Chew C.H."/>
            <person name="Che Hamzah A.M."/>
            <person name="Al-Trad E.I."/>
        </authorList>
    </citation>
    <scope>NUCLEOTIDE SEQUENCE [LARGE SCALE GENOMIC DNA]</scope>
    <source>
        <strain evidence="11 12">ShoR14</strain>
    </source>
</reference>
<evidence type="ECO:0000256" key="1">
    <source>
        <dbReference type="ARBA" id="ARBA00005915"/>
    </source>
</evidence>
<keyword evidence="3" id="KW-0540">Nuclease</keyword>
<dbReference type="Pfam" id="PF01368">
    <property type="entry name" value="DHH"/>
    <property type="match status" value="1"/>
</dbReference>
<evidence type="ECO:0000259" key="8">
    <source>
        <dbReference type="Pfam" id="PF10141"/>
    </source>
</evidence>
<protein>
    <recommendedName>
        <fullName evidence="2">Single-stranded-DNA-specific exonuclease RecJ</fullName>
    </recommendedName>
</protein>
<evidence type="ECO:0000259" key="6">
    <source>
        <dbReference type="Pfam" id="PF01368"/>
    </source>
</evidence>
<dbReference type="EMBL" id="JAGHKT020000001">
    <property type="protein sequence ID" value="MCM5671248.1"/>
    <property type="molecule type" value="Genomic_DNA"/>
</dbReference>
<comment type="similarity">
    <text evidence="1">Belongs to the RecJ family.</text>
</comment>
<dbReference type="NCBIfam" id="TIGR00644">
    <property type="entry name" value="recJ"/>
    <property type="match status" value="1"/>
</dbReference>
<dbReference type="Proteomes" id="UP000665944">
    <property type="component" value="Unassembled WGS sequence"/>
</dbReference>
<keyword evidence="12" id="KW-1185">Reference proteome</keyword>
<name>A0A3S7GY50_STAHO</name>
<dbReference type="Pfam" id="PF10141">
    <property type="entry name" value="ssDNA-exonuc_C"/>
    <property type="match status" value="1"/>
</dbReference>
<dbReference type="InterPro" id="IPR051673">
    <property type="entry name" value="SSDNA_exonuclease_RecJ"/>
</dbReference>
<feature type="domain" description="DDH" evidence="6">
    <location>
        <begin position="81"/>
        <end position="211"/>
    </location>
</feature>
<feature type="domain" description="DHHA1" evidence="7">
    <location>
        <begin position="343"/>
        <end position="438"/>
    </location>
</feature>
<reference evidence="10" key="1">
    <citation type="submission" date="2016-02" db="EMBL/GenBank/DDBJ databases">
        <title>Genomic sequence of a clinical Staphylococcus hominis isolate.</title>
        <authorList>
            <person name="McClure J.M."/>
            <person name="Zhang K."/>
        </authorList>
    </citation>
    <scope>NUCLEOTIDE SEQUENCE</scope>
    <source>
        <strain evidence="10">C34847</strain>
    </source>
</reference>
<dbReference type="InterPro" id="IPR003156">
    <property type="entry name" value="DHHA1_dom"/>
</dbReference>
<dbReference type="InterPro" id="IPR018779">
    <property type="entry name" value="RecJ_C"/>
</dbReference>
<evidence type="ECO:0000313" key="10">
    <source>
        <dbReference type="EMBL" id="AVI07150.1"/>
    </source>
</evidence>
<feature type="domain" description="RecJ OB" evidence="9">
    <location>
        <begin position="455"/>
        <end position="556"/>
    </location>
</feature>
<evidence type="ECO:0000256" key="4">
    <source>
        <dbReference type="ARBA" id="ARBA00022801"/>
    </source>
</evidence>
<dbReference type="InterPro" id="IPR004610">
    <property type="entry name" value="RecJ"/>
</dbReference>